<sequence length="191" mass="21131">MTTDITTPLLPYRITICGLDELAGHAQGGFTHVVSILDPERADPEDFTAYLPHRRVLWRFDDTLQPGPGMTVPCERDVRKILKLGEELLAEKADQLLIHCHAGVSRSTATAVILMAQNNPGREPEIFQELSRVRPRSWPNSLMVGIADDLLGRGGALVRELRGHHARVAANHPDLATLIRLHGRAHEVPEA</sequence>
<protein>
    <submittedName>
        <fullName evidence="2">Protein-tyrosine-phosphatase</fullName>
    </submittedName>
</protein>
<evidence type="ECO:0000313" key="3">
    <source>
        <dbReference type="Proteomes" id="UP000595197"/>
    </source>
</evidence>
<evidence type="ECO:0000313" key="2">
    <source>
        <dbReference type="EMBL" id="QQP91909.1"/>
    </source>
</evidence>
<dbReference type="SUPFAM" id="SSF52799">
    <property type="entry name" value="(Phosphotyrosine protein) phosphatases II"/>
    <property type="match status" value="1"/>
</dbReference>
<dbReference type="InterPro" id="IPR000387">
    <property type="entry name" value="Tyr_Pase_dom"/>
</dbReference>
<accession>A0ABX7BCP0</accession>
<dbReference type="PROSITE" id="PS00383">
    <property type="entry name" value="TYR_PHOSPHATASE_1"/>
    <property type="match status" value="1"/>
</dbReference>
<dbReference type="InterPro" id="IPR029021">
    <property type="entry name" value="Prot-tyrosine_phosphatase-like"/>
</dbReference>
<reference evidence="2" key="1">
    <citation type="submission" date="2021-02" db="EMBL/GenBank/DDBJ databases">
        <title>Skermanella TT6 skin isolate.</title>
        <authorList>
            <person name="Lee K."/>
            <person name="Ganzorig M."/>
        </authorList>
    </citation>
    <scope>NUCLEOTIDE SEQUENCE</scope>
    <source>
        <strain evidence="2">TT6</strain>
    </source>
</reference>
<evidence type="ECO:0000259" key="1">
    <source>
        <dbReference type="PROSITE" id="PS50056"/>
    </source>
</evidence>
<organism evidence="2 3">
    <name type="scientific">Skermanella cutis</name>
    <dbReference type="NCBI Taxonomy" id="2775420"/>
    <lineage>
        <taxon>Bacteria</taxon>
        <taxon>Pseudomonadati</taxon>
        <taxon>Pseudomonadota</taxon>
        <taxon>Alphaproteobacteria</taxon>
        <taxon>Rhodospirillales</taxon>
        <taxon>Azospirillaceae</taxon>
        <taxon>Skermanella</taxon>
    </lineage>
</organism>
<dbReference type="Gene3D" id="3.90.190.10">
    <property type="entry name" value="Protein tyrosine phosphatase superfamily"/>
    <property type="match status" value="1"/>
</dbReference>
<dbReference type="RefSeq" id="WP_201080318.1">
    <property type="nucleotide sequence ID" value="NZ_CP067420.1"/>
</dbReference>
<feature type="domain" description="Tyrosine specific protein phosphatases" evidence="1">
    <location>
        <begin position="79"/>
        <end position="135"/>
    </location>
</feature>
<name>A0ABX7BCP0_9PROT</name>
<dbReference type="Proteomes" id="UP000595197">
    <property type="component" value="Chromosome"/>
</dbReference>
<dbReference type="InterPro" id="IPR016130">
    <property type="entry name" value="Tyr_Pase_AS"/>
</dbReference>
<keyword evidence="3" id="KW-1185">Reference proteome</keyword>
<gene>
    <name evidence="2" type="ORF">IGS68_12180</name>
</gene>
<proteinExistence type="predicted"/>
<dbReference type="EMBL" id="CP067420">
    <property type="protein sequence ID" value="QQP91909.1"/>
    <property type="molecule type" value="Genomic_DNA"/>
</dbReference>
<dbReference type="PROSITE" id="PS50056">
    <property type="entry name" value="TYR_PHOSPHATASE_2"/>
    <property type="match status" value="1"/>
</dbReference>